<dbReference type="Gene3D" id="2.40.170.20">
    <property type="entry name" value="TonB-dependent receptor, beta-barrel domain"/>
    <property type="match status" value="1"/>
</dbReference>
<proteinExistence type="inferred from homology"/>
<dbReference type="Pfam" id="PF13715">
    <property type="entry name" value="CarbopepD_reg_2"/>
    <property type="match status" value="1"/>
</dbReference>
<accession>A0AAE3XIZ8</accession>
<dbReference type="Proteomes" id="UP001185092">
    <property type="component" value="Unassembled WGS sequence"/>
</dbReference>
<organism evidence="10 11">
    <name type="scientific">Aureibacter tunicatorum</name>
    <dbReference type="NCBI Taxonomy" id="866807"/>
    <lineage>
        <taxon>Bacteria</taxon>
        <taxon>Pseudomonadati</taxon>
        <taxon>Bacteroidota</taxon>
        <taxon>Cytophagia</taxon>
        <taxon>Cytophagales</taxon>
        <taxon>Persicobacteraceae</taxon>
        <taxon>Aureibacter</taxon>
    </lineage>
</organism>
<evidence type="ECO:0000256" key="5">
    <source>
        <dbReference type="ARBA" id="ARBA00023136"/>
    </source>
</evidence>
<gene>
    <name evidence="10" type="ORF">HNQ88_000266</name>
</gene>
<comment type="similarity">
    <text evidence="7">Belongs to the TonB-dependent receptor family.</text>
</comment>
<keyword evidence="8" id="KW-0732">Signal</keyword>
<feature type="chain" id="PRO_5041935502" evidence="8">
    <location>
        <begin position="26"/>
        <end position="1031"/>
    </location>
</feature>
<feature type="signal peptide" evidence="8">
    <location>
        <begin position="1"/>
        <end position="25"/>
    </location>
</feature>
<dbReference type="FunFam" id="2.170.130.10:FF:000008">
    <property type="entry name" value="SusC/RagA family TonB-linked outer membrane protein"/>
    <property type="match status" value="1"/>
</dbReference>
<dbReference type="RefSeq" id="WP_309936743.1">
    <property type="nucleotide sequence ID" value="NZ_AP025305.1"/>
</dbReference>
<sequence length="1031" mass="112489">MNSLLKIVISCLMIALGVANNSAIAQGKIQIEGSTKSKSGEELIGVTVLEKGTTNGTVSDFEGNFTLEVSEGSSIEISYVGFETMVLPVGNRRKFDVELKEDVKMLDELVVVGYGTMRKNDLTGSVASIKTEEIKSIAAASLDQVMQGMAAGVQITQSSGQPGASTSVRIRGTTSINGSNEPLYVIDGVPIITEPGEMSTGASKGGTLNPLASISPNDIESIEVLKDVSQTAIYGARAANGVILITTKKGSQGKTVFSLDSYYGVQQVAKKMDMLNARQLAELGNEATDNANLPRNPIFASPISLGEGTDWQDEIFQLAPMQNYQLSASGGNASTRYSISGGFFSQEGVIVGSEYTRGNFRTSLDHDVNERLTIGTNVTYSRGQSNGVVTATGEGGLGGAGVVTSALSFNPALPVRDANGDYIFQDNLTSSPPGNPVEDARRNLNNSVNNRFIGSLYLDYKILDGLSFKTSLSGDAYFNKDMQFVPNDIKRGEQTRGQATHGYVNGHTWVWENVATYVKQINEDHRVNFVAGHSMQAFRSDATVVSTNDFDDNRLTYHALQAGKLKGLSISESNAWQMQSFFGRFNYALKDRYIFTGTARVDGSSKFGVNNKYGFFPSGAVAWRISEEPFFENISKINELKLRGSYGVTGNQGIPAYSAQGRLEITTAYLNNQSPITGSGLSSLANHDLRWERTTQANIGMDMGLLDDRIQITFDYYKKYTSDLLLNTPLPYYTGFKWAYMNVGDMENQGIELSISSFIVDSKKFQWNADFNISRNTNMVTNLGRLGQDGIPSEPMLGITGWSRITEGKSIGTFYGYVDDGIVQLNDDLASTPNFRGSRLQPGDRKYKDINGDGVIDEDDIVEIGNAIPDFTFGFTNNFRYKNFSLMVFIQGSYGNDMVNFNKFNLENYSGTTNASTSALNRWTPTNPTNDQPRANASPPVNVLSTAQVEDASYLRVKNVKFGYDLPESLLEKLGVNRFHVYASVQNLLTWTKYSGFDPEVSMFSGVSSLGADYGSYPMARTYLLGVNVSF</sequence>
<dbReference type="InterPro" id="IPR037066">
    <property type="entry name" value="Plug_dom_sf"/>
</dbReference>
<dbReference type="GO" id="GO:0009279">
    <property type="term" value="C:cell outer membrane"/>
    <property type="evidence" value="ECO:0007669"/>
    <property type="project" value="UniProtKB-SubCell"/>
</dbReference>
<keyword evidence="4 7" id="KW-0812">Transmembrane</keyword>
<dbReference type="NCBIfam" id="TIGR04057">
    <property type="entry name" value="SusC_RagA_signa"/>
    <property type="match status" value="1"/>
</dbReference>
<dbReference type="PROSITE" id="PS00018">
    <property type="entry name" value="EF_HAND_1"/>
    <property type="match status" value="1"/>
</dbReference>
<dbReference type="InterPro" id="IPR023997">
    <property type="entry name" value="TonB-dep_OMP_SusC/RagA_CS"/>
</dbReference>
<dbReference type="InterPro" id="IPR023996">
    <property type="entry name" value="TonB-dep_OMP_SusC/RagA"/>
</dbReference>
<protein>
    <submittedName>
        <fullName evidence="10">TonB-linked SusC/RagA family outer membrane protein</fullName>
    </submittedName>
</protein>
<name>A0AAE3XIZ8_9BACT</name>
<dbReference type="EMBL" id="JAVDQD010000001">
    <property type="protein sequence ID" value="MDR6237290.1"/>
    <property type="molecule type" value="Genomic_DNA"/>
</dbReference>
<evidence type="ECO:0000313" key="11">
    <source>
        <dbReference type="Proteomes" id="UP001185092"/>
    </source>
</evidence>
<evidence type="ECO:0000256" key="7">
    <source>
        <dbReference type="PROSITE-ProRule" id="PRU01360"/>
    </source>
</evidence>
<evidence type="ECO:0000256" key="2">
    <source>
        <dbReference type="ARBA" id="ARBA00022448"/>
    </source>
</evidence>
<dbReference type="SUPFAM" id="SSF49464">
    <property type="entry name" value="Carboxypeptidase regulatory domain-like"/>
    <property type="match status" value="1"/>
</dbReference>
<keyword evidence="5 7" id="KW-0472">Membrane</keyword>
<dbReference type="InterPro" id="IPR036942">
    <property type="entry name" value="Beta-barrel_TonB_sf"/>
</dbReference>
<evidence type="ECO:0000256" key="1">
    <source>
        <dbReference type="ARBA" id="ARBA00004571"/>
    </source>
</evidence>
<keyword evidence="3 7" id="KW-1134">Transmembrane beta strand</keyword>
<evidence type="ECO:0000256" key="8">
    <source>
        <dbReference type="SAM" id="SignalP"/>
    </source>
</evidence>
<dbReference type="Pfam" id="PF07715">
    <property type="entry name" value="Plug"/>
    <property type="match status" value="1"/>
</dbReference>
<evidence type="ECO:0000256" key="4">
    <source>
        <dbReference type="ARBA" id="ARBA00022692"/>
    </source>
</evidence>
<keyword evidence="11" id="KW-1185">Reference proteome</keyword>
<comment type="subcellular location">
    <subcellularLocation>
        <location evidence="1 7">Cell outer membrane</location>
        <topology evidence="1 7">Multi-pass membrane protein</topology>
    </subcellularLocation>
</comment>
<reference evidence="10" key="1">
    <citation type="submission" date="2023-07" db="EMBL/GenBank/DDBJ databases">
        <title>Genomic Encyclopedia of Type Strains, Phase IV (KMG-IV): sequencing the most valuable type-strain genomes for metagenomic binning, comparative biology and taxonomic classification.</title>
        <authorList>
            <person name="Goeker M."/>
        </authorList>
    </citation>
    <scope>NUCLEOTIDE SEQUENCE</scope>
    <source>
        <strain evidence="10">DSM 26174</strain>
    </source>
</reference>
<evidence type="ECO:0000256" key="6">
    <source>
        <dbReference type="ARBA" id="ARBA00023237"/>
    </source>
</evidence>
<keyword evidence="6 7" id="KW-0998">Cell outer membrane</keyword>
<dbReference type="InterPro" id="IPR012910">
    <property type="entry name" value="Plug_dom"/>
</dbReference>
<dbReference type="NCBIfam" id="TIGR04056">
    <property type="entry name" value="OMP_RagA_SusC"/>
    <property type="match status" value="1"/>
</dbReference>
<feature type="domain" description="TonB-dependent receptor plug" evidence="9">
    <location>
        <begin position="119"/>
        <end position="242"/>
    </location>
</feature>
<dbReference type="InterPro" id="IPR039426">
    <property type="entry name" value="TonB-dep_rcpt-like"/>
</dbReference>
<dbReference type="Gene3D" id="2.170.130.10">
    <property type="entry name" value="TonB-dependent receptor, plug domain"/>
    <property type="match status" value="1"/>
</dbReference>
<keyword evidence="2 7" id="KW-0813">Transport</keyword>
<dbReference type="PROSITE" id="PS52016">
    <property type="entry name" value="TONB_DEPENDENT_REC_3"/>
    <property type="match status" value="1"/>
</dbReference>
<dbReference type="SUPFAM" id="SSF56935">
    <property type="entry name" value="Porins"/>
    <property type="match status" value="1"/>
</dbReference>
<evidence type="ECO:0000313" key="10">
    <source>
        <dbReference type="EMBL" id="MDR6237290.1"/>
    </source>
</evidence>
<dbReference type="InterPro" id="IPR018247">
    <property type="entry name" value="EF_Hand_1_Ca_BS"/>
</dbReference>
<dbReference type="InterPro" id="IPR008969">
    <property type="entry name" value="CarboxyPept-like_regulatory"/>
</dbReference>
<evidence type="ECO:0000259" key="9">
    <source>
        <dbReference type="Pfam" id="PF07715"/>
    </source>
</evidence>
<dbReference type="AlphaFoldDB" id="A0AAE3XIZ8"/>
<evidence type="ECO:0000256" key="3">
    <source>
        <dbReference type="ARBA" id="ARBA00022452"/>
    </source>
</evidence>
<comment type="caution">
    <text evidence="10">The sequence shown here is derived from an EMBL/GenBank/DDBJ whole genome shotgun (WGS) entry which is preliminary data.</text>
</comment>